<organism evidence="2 3">
    <name type="scientific">Lactarius akahatsu</name>
    <dbReference type="NCBI Taxonomy" id="416441"/>
    <lineage>
        <taxon>Eukaryota</taxon>
        <taxon>Fungi</taxon>
        <taxon>Dikarya</taxon>
        <taxon>Basidiomycota</taxon>
        <taxon>Agaricomycotina</taxon>
        <taxon>Agaricomycetes</taxon>
        <taxon>Russulales</taxon>
        <taxon>Russulaceae</taxon>
        <taxon>Lactarius</taxon>
    </lineage>
</organism>
<dbReference type="EMBL" id="JAKELL010000044">
    <property type="protein sequence ID" value="KAH8988083.1"/>
    <property type="molecule type" value="Genomic_DNA"/>
</dbReference>
<dbReference type="AlphaFoldDB" id="A0AAD4Q954"/>
<feature type="compositionally biased region" description="Polar residues" evidence="1">
    <location>
        <begin position="7"/>
        <end position="26"/>
    </location>
</feature>
<gene>
    <name evidence="2" type="ORF">EDB92DRAFT_1817715</name>
</gene>
<evidence type="ECO:0000313" key="3">
    <source>
        <dbReference type="Proteomes" id="UP001201163"/>
    </source>
</evidence>
<feature type="compositionally biased region" description="Polar residues" evidence="1">
    <location>
        <begin position="57"/>
        <end position="66"/>
    </location>
</feature>
<keyword evidence="3" id="KW-1185">Reference proteome</keyword>
<name>A0AAD4Q954_9AGAM</name>
<feature type="region of interest" description="Disordered" evidence="1">
    <location>
        <begin position="1"/>
        <end position="93"/>
    </location>
</feature>
<protein>
    <submittedName>
        <fullName evidence="2">Uncharacterized protein</fullName>
    </submittedName>
</protein>
<evidence type="ECO:0000313" key="2">
    <source>
        <dbReference type="EMBL" id="KAH8988083.1"/>
    </source>
</evidence>
<sequence length="159" mass="17815">MERFRWPSNTVAPQITQEETEVQGSRTWPLDVQHNSGAAEGTEEKEAAIKAAVERLQVNNTPSATSKELIKPHAEDPRAGSGRSLVAKHHEKLDKAVEATMATAQKSAPALVPRAEDQKRSSTRWLQLLWSPGELKRKYQADIDKSIEDVWLESRLKHS</sequence>
<reference evidence="2" key="1">
    <citation type="submission" date="2022-01" db="EMBL/GenBank/DDBJ databases">
        <title>Comparative genomics reveals a dynamic genome evolution in the ectomycorrhizal milk-cap (Lactarius) mushrooms.</title>
        <authorList>
            <consortium name="DOE Joint Genome Institute"/>
            <person name="Lebreton A."/>
            <person name="Tang N."/>
            <person name="Kuo A."/>
            <person name="LaButti K."/>
            <person name="Drula E."/>
            <person name="Barry K."/>
            <person name="Clum A."/>
            <person name="Lipzen A."/>
            <person name="Mousain D."/>
            <person name="Ng V."/>
            <person name="Wang R."/>
            <person name="Wang X."/>
            <person name="Dai Y."/>
            <person name="Henrissat B."/>
            <person name="Grigoriev I.V."/>
            <person name="Guerin-Laguette A."/>
            <person name="Yu F."/>
            <person name="Martin F.M."/>
        </authorList>
    </citation>
    <scope>NUCLEOTIDE SEQUENCE</scope>
    <source>
        <strain evidence="2">QP</strain>
    </source>
</reference>
<accession>A0AAD4Q954</accession>
<feature type="compositionally biased region" description="Basic and acidic residues" evidence="1">
    <location>
        <begin position="68"/>
        <end position="78"/>
    </location>
</feature>
<comment type="caution">
    <text evidence="2">The sequence shown here is derived from an EMBL/GenBank/DDBJ whole genome shotgun (WGS) entry which is preliminary data.</text>
</comment>
<evidence type="ECO:0000256" key="1">
    <source>
        <dbReference type="SAM" id="MobiDB-lite"/>
    </source>
</evidence>
<proteinExistence type="predicted"/>
<dbReference type="Proteomes" id="UP001201163">
    <property type="component" value="Unassembled WGS sequence"/>
</dbReference>